<dbReference type="Proteomes" id="UP001163064">
    <property type="component" value="Unassembled WGS sequence"/>
</dbReference>
<evidence type="ECO:0000313" key="6">
    <source>
        <dbReference type="Proteomes" id="UP001163064"/>
    </source>
</evidence>
<dbReference type="InterPro" id="IPR006311">
    <property type="entry name" value="TAT_signal"/>
</dbReference>
<evidence type="ECO:0000256" key="3">
    <source>
        <dbReference type="ARBA" id="ARBA00023098"/>
    </source>
</evidence>
<dbReference type="Pfam" id="PF03403">
    <property type="entry name" value="PAF-AH_p_II"/>
    <property type="match status" value="1"/>
</dbReference>
<dbReference type="InterPro" id="IPR029058">
    <property type="entry name" value="AB_hydrolase_fold"/>
</dbReference>
<name>A0ABT3TMJ8_9ACTN</name>
<dbReference type="PANTHER" id="PTHR10272:SF0">
    <property type="entry name" value="PLATELET-ACTIVATING FACTOR ACETYLHYDROLASE"/>
    <property type="match status" value="1"/>
</dbReference>
<dbReference type="GO" id="GO:0016787">
    <property type="term" value="F:hydrolase activity"/>
    <property type="evidence" value="ECO:0007669"/>
    <property type="project" value="UniProtKB-KW"/>
</dbReference>
<dbReference type="RefSeq" id="WP_266595101.1">
    <property type="nucleotide sequence ID" value="NZ_JAPHNL010000001.1"/>
</dbReference>
<feature type="chain" id="PRO_5047490927" evidence="4">
    <location>
        <begin position="35"/>
        <end position="422"/>
    </location>
</feature>
<reference evidence="5" key="1">
    <citation type="submission" date="2022-10" db="EMBL/GenBank/DDBJ databases">
        <title>Streptomyces beihaiensis sp. nov., a chitin degrading actinobacterium, isolated from shrimp pond soil.</title>
        <authorList>
            <person name="Xie J."/>
            <person name="Shen N."/>
        </authorList>
    </citation>
    <scope>NUCLEOTIDE SEQUENCE</scope>
    <source>
        <strain evidence="5">GXMU-J5</strain>
    </source>
</reference>
<keyword evidence="2" id="KW-0442">Lipid degradation</keyword>
<dbReference type="PROSITE" id="PS51318">
    <property type="entry name" value="TAT"/>
    <property type="match status" value="1"/>
</dbReference>
<keyword evidence="6" id="KW-1185">Reference proteome</keyword>
<comment type="caution">
    <text evidence="5">The sequence shown here is derived from an EMBL/GenBank/DDBJ whole genome shotgun (WGS) entry which is preliminary data.</text>
</comment>
<evidence type="ECO:0000256" key="2">
    <source>
        <dbReference type="ARBA" id="ARBA00022963"/>
    </source>
</evidence>
<dbReference type="EMBL" id="JAPHNL010000001">
    <property type="protein sequence ID" value="MCX3058249.1"/>
    <property type="molecule type" value="Genomic_DNA"/>
</dbReference>
<evidence type="ECO:0000256" key="4">
    <source>
        <dbReference type="SAM" id="SignalP"/>
    </source>
</evidence>
<accession>A0ABT3TMJ8</accession>
<sequence length="422" mass="45647">MDDHRTASDTRLPRRTVLAAAAALLALPAAPAAAAARSRTDADRRGTGLIRLRLPAPTGPHPVGAVKLRLVDRDRRDPWTGAAARELMVDVRYPARAVAGHRRAPQMTAGEAAVFDRLNNFSGLPAGRVDWSATRTFAHRGAPLDRVAARSVVLYSPGVLDPRTLGTTLTDELASHGHVVIAVDHTYETSAVEFPDGHVATSVLPKEFAAAQQRGPDAVRALLRKTAAVRFADTDTVLDAVVKAFADGRLPRAPIGMFGQSAGGFAALETLRGDPRLAAAANLDGVLAYVQDDHEEGHFSRVAAEGVRRPVLLMGSEGEDRVRVPSWRELWRHSTAWRRDLALKGAAHATYTDATSLLPQVAERLRLPHETLTQWVGTVPGHRAVAAQRAYVAAFFDRWLRGGDDRGLLSRPSPRFPEIVFV</sequence>
<dbReference type="SUPFAM" id="SSF53474">
    <property type="entry name" value="alpha/beta-Hydrolases"/>
    <property type="match status" value="1"/>
</dbReference>
<keyword evidence="4" id="KW-0732">Signal</keyword>
<feature type="signal peptide" evidence="4">
    <location>
        <begin position="1"/>
        <end position="34"/>
    </location>
</feature>
<dbReference type="Gene3D" id="3.40.50.1820">
    <property type="entry name" value="alpha/beta hydrolase"/>
    <property type="match status" value="1"/>
</dbReference>
<evidence type="ECO:0000256" key="1">
    <source>
        <dbReference type="ARBA" id="ARBA00022801"/>
    </source>
</evidence>
<keyword evidence="3" id="KW-0443">Lipid metabolism</keyword>
<gene>
    <name evidence="5" type="ORF">OFY01_00365</name>
</gene>
<keyword evidence="1 5" id="KW-0378">Hydrolase</keyword>
<organism evidence="5 6">
    <name type="scientific">Streptomyces beihaiensis</name>
    <dbReference type="NCBI Taxonomy" id="2984495"/>
    <lineage>
        <taxon>Bacteria</taxon>
        <taxon>Bacillati</taxon>
        <taxon>Actinomycetota</taxon>
        <taxon>Actinomycetes</taxon>
        <taxon>Kitasatosporales</taxon>
        <taxon>Streptomycetaceae</taxon>
        <taxon>Streptomyces</taxon>
    </lineage>
</organism>
<dbReference type="PANTHER" id="PTHR10272">
    <property type="entry name" value="PLATELET-ACTIVATING FACTOR ACETYLHYDROLASE"/>
    <property type="match status" value="1"/>
</dbReference>
<evidence type="ECO:0000313" key="5">
    <source>
        <dbReference type="EMBL" id="MCX3058249.1"/>
    </source>
</evidence>
<protein>
    <submittedName>
        <fullName evidence="5">Hydrolase</fullName>
    </submittedName>
</protein>
<proteinExistence type="predicted"/>